<dbReference type="EMBL" id="KN818359">
    <property type="protein sequence ID" value="KIL57751.1"/>
    <property type="molecule type" value="Genomic_DNA"/>
</dbReference>
<evidence type="ECO:0000313" key="2">
    <source>
        <dbReference type="Proteomes" id="UP000054549"/>
    </source>
</evidence>
<sequence>MIHYHQEQWIPSYLLPFRADTDNLLTFWRLWISKFPKEGGTPLLQVVGGFEGEVWTRRHIIDLGVRLTTLIHVAVKLTSPVGFSLHPTFVFV</sequence>
<accession>A0A0C2WM06</accession>
<keyword evidence="2" id="KW-1185">Reference proteome</keyword>
<dbReference type="HOGENOM" id="CLU_2412761_0_0_1"/>
<protein>
    <submittedName>
        <fullName evidence="1">Uncharacterized protein</fullName>
    </submittedName>
</protein>
<gene>
    <name evidence="1" type="ORF">M378DRAFT_171448</name>
</gene>
<organism evidence="1 2">
    <name type="scientific">Amanita muscaria (strain Koide BX008)</name>
    <dbReference type="NCBI Taxonomy" id="946122"/>
    <lineage>
        <taxon>Eukaryota</taxon>
        <taxon>Fungi</taxon>
        <taxon>Dikarya</taxon>
        <taxon>Basidiomycota</taxon>
        <taxon>Agaricomycotina</taxon>
        <taxon>Agaricomycetes</taxon>
        <taxon>Agaricomycetidae</taxon>
        <taxon>Agaricales</taxon>
        <taxon>Pluteineae</taxon>
        <taxon>Amanitaceae</taxon>
        <taxon>Amanita</taxon>
    </lineage>
</organism>
<dbReference type="AlphaFoldDB" id="A0A0C2WM06"/>
<reference evidence="1 2" key="1">
    <citation type="submission" date="2014-04" db="EMBL/GenBank/DDBJ databases">
        <title>Evolutionary Origins and Diversification of the Mycorrhizal Mutualists.</title>
        <authorList>
            <consortium name="DOE Joint Genome Institute"/>
            <consortium name="Mycorrhizal Genomics Consortium"/>
            <person name="Kohler A."/>
            <person name="Kuo A."/>
            <person name="Nagy L.G."/>
            <person name="Floudas D."/>
            <person name="Copeland A."/>
            <person name="Barry K.W."/>
            <person name="Cichocki N."/>
            <person name="Veneault-Fourrey C."/>
            <person name="LaButti K."/>
            <person name="Lindquist E.A."/>
            <person name="Lipzen A."/>
            <person name="Lundell T."/>
            <person name="Morin E."/>
            <person name="Murat C."/>
            <person name="Riley R."/>
            <person name="Ohm R."/>
            <person name="Sun H."/>
            <person name="Tunlid A."/>
            <person name="Henrissat B."/>
            <person name="Grigoriev I.V."/>
            <person name="Hibbett D.S."/>
            <person name="Martin F."/>
        </authorList>
    </citation>
    <scope>NUCLEOTIDE SEQUENCE [LARGE SCALE GENOMIC DNA]</scope>
    <source>
        <strain evidence="1 2">Koide BX008</strain>
    </source>
</reference>
<proteinExistence type="predicted"/>
<dbReference type="Proteomes" id="UP000054549">
    <property type="component" value="Unassembled WGS sequence"/>
</dbReference>
<evidence type="ECO:0000313" key="1">
    <source>
        <dbReference type="EMBL" id="KIL57751.1"/>
    </source>
</evidence>
<dbReference type="InParanoid" id="A0A0C2WM06"/>
<name>A0A0C2WM06_AMAMK</name>